<organism evidence="1 2">
    <name type="scientific">Alicyclobacillus fodiniaquatilis</name>
    <dbReference type="NCBI Taxonomy" id="1661150"/>
    <lineage>
        <taxon>Bacteria</taxon>
        <taxon>Bacillati</taxon>
        <taxon>Bacillota</taxon>
        <taxon>Bacilli</taxon>
        <taxon>Bacillales</taxon>
        <taxon>Alicyclobacillaceae</taxon>
        <taxon>Alicyclobacillus</taxon>
    </lineage>
</organism>
<sequence length="531" mass="57752">MRKQMSGSERRQWVERLLDEYGQTVWEAALARYSSAVVVEDAFVYVFTLAIARLNKKVLAGSLDTWMDEMVEYAFISTPPTLARSEETQILLDAQTKQDKVANVKAQNGAEEEMETFSARLRKRTEQMMRATIAMEEANHRHLGPLWTKMGALAVLVIGVAGVGYGASQDVYAWVHPAHLAQTSKTQKALPQSPGDLPVSTVATYTVNGDETIDLQHVAVADSQVYIGSLVQNQDNLQRIDVTAVPFTQSGGALSSTASPQYRIELVPPVQVSGKSANSTAGWQVTSWRLASLDHWLLGIVTWSNGTQKPGDITQIYALDKANKKYSLVHTLTPEPGVSNRFAIAVGDHRIIVQSALDDGTGAPLGLPIVVYQLQGDNPAHAWKQVTQMPASFGLMNSPIVTQDGIVFQGIVGKSESGPSSGNLESWDDLAWNGQLQHLYGPPVDGQTHWAVQGITGDLWWVETTPVASEKDAGFQVSMAPLTPDKSSVAANNLNDAVAQLIVYDSYMLWIGDDNTAHSKSGQKLVVSQVQ</sequence>
<accession>A0ABW4JGW5</accession>
<reference evidence="2" key="1">
    <citation type="journal article" date="2019" name="Int. J. Syst. Evol. Microbiol.">
        <title>The Global Catalogue of Microorganisms (GCM) 10K type strain sequencing project: providing services to taxonomists for standard genome sequencing and annotation.</title>
        <authorList>
            <consortium name="The Broad Institute Genomics Platform"/>
            <consortium name="The Broad Institute Genome Sequencing Center for Infectious Disease"/>
            <person name="Wu L."/>
            <person name="Ma J."/>
        </authorList>
    </citation>
    <scope>NUCLEOTIDE SEQUENCE [LARGE SCALE GENOMIC DNA]</scope>
    <source>
        <strain evidence="2">CGMCC 1.12286</strain>
    </source>
</reference>
<comment type="caution">
    <text evidence="1">The sequence shown here is derived from an EMBL/GenBank/DDBJ whole genome shotgun (WGS) entry which is preliminary data.</text>
</comment>
<proteinExistence type="predicted"/>
<dbReference type="RefSeq" id="WP_377942790.1">
    <property type="nucleotide sequence ID" value="NZ_JBHUCX010000024.1"/>
</dbReference>
<name>A0ABW4JGW5_9BACL</name>
<evidence type="ECO:0000313" key="1">
    <source>
        <dbReference type="EMBL" id="MFD1674916.1"/>
    </source>
</evidence>
<protein>
    <recommendedName>
        <fullName evidence="3">DUF4179 domain-containing protein</fullName>
    </recommendedName>
</protein>
<keyword evidence="2" id="KW-1185">Reference proteome</keyword>
<dbReference type="Proteomes" id="UP001597079">
    <property type="component" value="Unassembled WGS sequence"/>
</dbReference>
<dbReference type="EMBL" id="JBHUCX010000024">
    <property type="protein sequence ID" value="MFD1674916.1"/>
    <property type="molecule type" value="Genomic_DNA"/>
</dbReference>
<evidence type="ECO:0000313" key="2">
    <source>
        <dbReference type="Proteomes" id="UP001597079"/>
    </source>
</evidence>
<gene>
    <name evidence="1" type="ORF">ACFSB2_09435</name>
</gene>
<evidence type="ECO:0008006" key="3">
    <source>
        <dbReference type="Google" id="ProtNLM"/>
    </source>
</evidence>